<organism evidence="1 2">
    <name type="scientific">Hymenobacter algoricola</name>
    <dbReference type="NCBI Taxonomy" id="486267"/>
    <lineage>
        <taxon>Bacteria</taxon>
        <taxon>Pseudomonadati</taxon>
        <taxon>Bacteroidota</taxon>
        <taxon>Cytophagia</taxon>
        <taxon>Cytophagales</taxon>
        <taxon>Hymenobacteraceae</taxon>
        <taxon>Hymenobacter</taxon>
    </lineage>
</organism>
<reference evidence="2" key="1">
    <citation type="journal article" date="2019" name="Int. J. Syst. Evol. Microbiol.">
        <title>The Global Catalogue of Microorganisms (GCM) 10K type strain sequencing project: providing services to taxonomists for standard genome sequencing and annotation.</title>
        <authorList>
            <consortium name="The Broad Institute Genomics Platform"/>
            <consortium name="The Broad Institute Genome Sequencing Center for Infectious Disease"/>
            <person name="Wu L."/>
            <person name="Ma J."/>
        </authorList>
    </citation>
    <scope>NUCLEOTIDE SEQUENCE [LARGE SCALE GENOMIC DNA]</scope>
    <source>
        <strain evidence="2">JCM 17214</strain>
    </source>
</reference>
<sequence length="139" mass="15240">MPLDYTTLTTRAECDAATVEVDFELLSYTVRDANIDLSEERADRSQASIAAQLSVLDTRIATAEAILGLTTIDAETREQKTLERDTALAQRKKLLKRAKQTTSVTHFLADVGVEQIARQVEVLTAVKAGIAQHRTTLPA</sequence>
<protein>
    <submittedName>
        <fullName evidence="1">Uncharacterized protein</fullName>
    </submittedName>
</protein>
<dbReference type="EMBL" id="BAABDH010000003">
    <property type="protein sequence ID" value="GAA3919455.1"/>
    <property type="molecule type" value="Genomic_DNA"/>
</dbReference>
<dbReference type="Proteomes" id="UP001499909">
    <property type="component" value="Unassembled WGS sequence"/>
</dbReference>
<comment type="caution">
    <text evidence="1">The sequence shown here is derived from an EMBL/GenBank/DDBJ whole genome shotgun (WGS) entry which is preliminary data.</text>
</comment>
<accession>A0ABP7MB46</accession>
<evidence type="ECO:0000313" key="1">
    <source>
        <dbReference type="EMBL" id="GAA3919455.1"/>
    </source>
</evidence>
<gene>
    <name evidence="1" type="ORF">GCM10022406_02410</name>
</gene>
<dbReference type="RefSeq" id="WP_345108884.1">
    <property type="nucleotide sequence ID" value="NZ_BAABDH010000003.1"/>
</dbReference>
<evidence type="ECO:0000313" key="2">
    <source>
        <dbReference type="Proteomes" id="UP001499909"/>
    </source>
</evidence>
<proteinExistence type="predicted"/>
<name>A0ABP7MB46_9BACT</name>
<keyword evidence="2" id="KW-1185">Reference proteome</keyword>